<keyword evidence="1 2" id="KW-0808">Transferase</keyword>
<dbReference type="InterPro" id="IPR044855">
    <property type="entry name" value="CoA-Trfase_III_dom3_sf"/>
</dbReference>
<comment type="caution">
    <text evidence="2">The sequence shown here is derived from an EMBL/GenBank/DDBJ whole genome shotgun (WGS) entry which is preliminary data.</text>
</comment>
<dbReference type="Proteomes" id="UP000295606">
    <property type="component" value="Unassembled WGS sequence"/>
</dbReference>
<dbReference type="PANTHER" id="PTHR48207:SF3">
    <property type="entry name" value="SUCCINATE--HYDROXYMETHYLGLUTARATE COA-TRANSFERASE"/>
    <property type="match status" value="1"/>
</dbReference>
<dbReference type="InterPro" id="IPR050483">
    <property type="entry name" value="CoA-transferase_III_domain"/>
</dbReference>
<gene>
    <name evidence="2" type="ORF">E1N52_37855</name>
</gene>
<sequence>MNQPVETNAASRGPLAGVRVLDLSAYIAGPYGCTLLADQGADVIKIEPPTGDNLRKYPSTLQAESRAFLGVNRGKRGLVLDLKQPSAQDVLQRLVERADVLVHNFRPGVPARLGIAWEQLRDVNPRLIYCAVTGYGDQGPNKDKAGYDQVLQTMTGMCALQGKSDGPPEILYGSVVDYYAAALVAAGVSSALFERERSGAGQYVGVSLLRSALTMQSARMIWADDEPKDVGRDMRSGGITGIHPTREGWLYISANTPHFWQALCEKTGLAALAQNERYDSVRKRAEHRDEIVPQLHAALQARSALEWEAHFGEAVPCAAARTIEDMFDDPQVLAEEMVTRYDYPGVGAYRGFREPIRFGATPAPDPIAAPAFGEHSDAVLREAGWSDADIERLRNEHAVL</sequence>
<protein>
    <submittedName>
        <fullName evidence="2">CoA transferase</fullName>
    </submittedName>
</protein>
<dbReference type="GO" id="GO:0008410">
    <property type="term" value="F:CoA-transferase activity"/>
    <property type="evidence" value="ECO:0007669"/>
    <property type="project" value="TreeGrafter"/>
</dbReference>
<dbReference type="PANTHER" id="PTHR48207">
    <property type="entry name" value="SUCCINATE--HYDROXYMETHYLGLUTARATE COA-TRANSFERASE"/>
    <property type="match status" value="1"/>
</dbReference>
<dbReference type="RefSeq" id="WP_133189588.1">
    <property type="nucleotide sequence ID" value="NZ_SMOD01000052.1"/>
</dbReference>
<dbReference type="EMBL" id="SMOD01000052">
    <property type="protein sequence ID" value="TDG02812.1"/>
    <property type="molecule type" value="Genomic_DNA"/>
</dbReference>
<proteinExistence type="predicted"/>
<evidence type="ECO:0000313" key="2">
    <source>
        <dbReference type="EMBL" id="TDG02812.1"/>
    </source>
</evidence>
<dbReference type="AlphaFoldDB" id="A0A4R5L320"/>
<dbReference type="Pfam" id="PF02515">
    <property type="entry name" value="CoA_transf_3"/>
    <property type="match status" value="1"/>
</dbReference>
<evidence type="ECO:0000256" key="1">
    <source>
        <dbReference type="ARBA" id="ARBA00022679"/>
    </source>
</evidence>
<evidence type="ECO:0000313" key="3">
    <source>
        <dbReference type="Proteomes" id="UP000295606"/>
    </source>
</evidence>
<organism evidence="2 3">
    <name type="scientific">Paraburkholderia guartelaensis</name>
    <dbReference type="NCBI Taxonomy" id="2546446"/>
    <lineage>
        <taxon>Bacteria</taxon>
        <taxon>Pseudomonadati</taxon>
        <taxon>Pseudomonadota</taxon>
        <taxon>Betaproteobacteria</taxon>
        <taxon>Burkholderiales</taxon>
        <taxon>Burkholderiaceae</taxon>
        <taxon>Paraburkholderia</taxon>
    </lineage>
</organism>
<name>A0A4R5L320_9BURK</name>
<reference evidence="2 3" key="1">
    <citation type="submission" date="2019-03" db="EMBL/GenBank/DDBJ databases">
        <title>Paraburkholderia sp. isolated from native Mimosa gymnas in Guartela State Park, Brazil.</title>
        <authorList>
            <person name="Paulitsch F."/>
            <person name="Hungria M."/>
            <person name="Delamuta J.R.M."/>
            <person name="Ribeiro R.A."/>
            <person name="Dall'Agnol R."/>
            <person name="Silva J.S.B."/>
        </authorList>
    </citation>
    <scope>NUCLEOTIDE SEQUENCE [LARGE SCALE GENOMIC DNA]</scope>
    <source>
        <strain evidence="2 3">CNPSo 3008</strain>
    </source>
</reference>
<dbReference type="InterPro" id="IPR003673">
    <property type="entry name" value="CoA-Trfase_fam_III"/>
</dbReference>
<dbReference type="InterPro" id="IPR023606">
    <property type="entry name" value="CoA-Trfase_III_dom_1_sf"/>
</dbReference>
<dbReference type="Gene3D" id="3.30.1540.10">
    <property type="entry name" value="formyl-coa transferase, domain 3"/>
    <property type="match status" value="1"/>
</dbReference>
<dbReference type="OrthoDB" id="5294844at2"/>
<accession>A0A4R5L320</accession>
<dbReference type="SUPFAM" id="SSF89796">
    <property type="entry name" value="CoA-transferase family III (CaiB/BaiF)"/>
    <property type="match status" value="1"/>
</dbReference>
<dbReference type="Gene3D" id="3.40.50.10540">
    <property type="entry name" value="Crotonobetainyl-coa:carnitine coa-transferase, domain 1"/>
    <property type="match status" value="1"/>
</dbReference>